<protein>
    <submittedName>
        <fullName evidence="1">Uncharacterized protein</fullName>
    </submittedName>
</protein>
<dbReference type="eggNOG" id="ENOG50318IV">
    <property type="taxonomic scope" value="Bacteria"/>
</dbReference>
<proteinExistence type="predicted"/>
<organism evidence="1 2">
    <name type="scientific">Campylobacter hominis (strain ATCC BAA-381 / DSM 21671 / CCUG 45161 / LMG 19568 / NCTC 13146 / CH001A)</name>
    <dbReference type="NCBI Taxonomy" id="360107"/>
    <lineage>
        <taxon>Bacteria</taxon>
        <taxon>Pseudomonadati</taxon>
        <taxon>Campylobacterota</taxon>
        <taxon>Epsilonproteobacteria</taxon>
        <taxon>Campylobacterales</taxon>
        <taxon>Campylobacteraceae</taxon>
        <taxon>Campylobacter</taxon>
    </lineage>
</organism>
<dbReference type="EMBL" id="CP000776">
    <property type="protein sequence ID" value="ABS51967.1"/>
    <property type="molecule type" value="Genomic_DNA"/>
</dbReference>
<dbReference type="Proteomes" id="UP000002407">
    <property type="component" value="Chromosome"/>
</dbReference>
<dbReference type="STRING" id="360107.CHAB381_1466"/>
<evidence type="ECO:0000313" key="2">
    <source>
        <dbReference type="Proteomes" id="UP000002407"/>
    </source>
</evidence>
<dbReference type="HOGENOM" id="CLU_1080454_0_0_7"/>
<gene>
    <name evidence="1" type="ordered locus">CHAB381_1466</name>
</gene>
<dbReference type="OrthoDB" id="5349288at2"/>
<dbReference type="RefSeq" id="WP_012109305.1">
    <property type="nucleotide sequence ID" value="NC_009714.1"/>
</dbReference>
<reference evidence="2" key="1">
    <citation type="submission" date="2007-07" db="EMBL/GenBank/DDBJ databases">
        <title>Complete genome sequence of Campylobacter hominis ATCC BAA-381, a commensal isolated from the human gastrointestinal tract.</title>
        <authorList>
            <person name="Fouts D.E."/>
            <person name="Mongodin E.F."/>
            <person name="Puiu D."/>
            <person name="Sebastian Y."/>
            <person name="Miller W.G."/>
            <person name="Mandrell R.E."/>
            <person name="Nelson K.E."/>
        </authorList>
    </citation>
    <scope>NUCLEOTIDE SEQUENCE [LARGE SCALE GENOMIC DNA]</scope>
    <source>
        <strain evidence="2">ATCC BAA-381 / LMG 19568 / NCTC 13146 / CH001A</strain>
    </source>
</reference>
<dbReference type="KEGG" id="cha:CHAB381_1466"/>
<sequence>MSIIHNFDDVINSLNKNTKLNLAIDTIRSDFYKNGIAPNLNTNKINALKTIAENYGYKWRKLNKKNDDFIKIYKRYHYDKKLDLTNIYTLTDNEKILPIYYANTTNGNRHKSRLEIYALKQYDREKPDYELINKLLRVVNTITSIDLCFDFKEPLNTDKLKKNFNFREYGETSPTVYFDLELYNLVQRFYIYDKQLKDNLKYPLYRIETEIMLNLKRLCNSNIKTLGGKIMAIYGLLEHVISALKN</sequence>
<evidence type="ECO:0000313" key="1">
    <source>
        <dbReference type="EMBL" id="ABS51967.1"/>
    </source>
</evidence>
<accession>A7I3B0</accession>
<dbReference type="AlphaFoldDB" id="A7I3B0"/>
<name>A7I3B0_CAMHC</name>
<keyword evidence="2" id="KW-1185">Reference proteome</keyword>